<dbReference type="InterPro" id="IPR036291">
    <property type="entry name" value="NAD(P)-bd_dom_sf"/>
</dbReference>
<dbReference type="SUPFAM" id="SSF51735">
    <property type="entry name" value="NAD(P)-binding Rossmann-fold domains"/>
    <property type="match status" value="1"/>
</dbReference>
<dbReference type="Pfam" id="PF13561">
    <property type="entry name" value="adh_short_C2"/>
    <property type="match status" value="1"/>
</dbReference>
<comment type="similarity">
    <text evidence="1">Belongs to the short-chain dehydrogenases/reductases (SDR) family.</text>
</comment>
<dbReference type="FunFam" id="3.40.50.720:FF:000084">
    <property type="entry name" value="Short-chain dehydrogenase reductase"/>
    <property type="match status" value="1"/>
</dbReference>
<evidence type="ECO:0000313" key="5">
    <source>
        <dbReference type="Proteomes" id="UP000256519"/>
    </source>
</evidence>
<comment type="caution">
    <text evidence="4">The sequence shown here is derived from an EMBL/GenBank/DDBJ whole genome shotgun (WGS) entry which is preliminary data.</text>
</comment>
<dbReference type="PRINTS" id="PR00081">
    <property type="entry name" value="GDHRDH"/>
</dbReference>
<dbReference type="AlphaFoldDB" id="A0A2B3VU55"/>
<dbReference type="Proteomes" id="UP000256519">
    <property type="component" value="Unassembled WGS sequence"/>
</dbReference>
<reference evidence="4 5" key="1">
    <citation type="journal article" date="2018" name="Appl. Environ. Microbiol.">
        <title>Antimicrobial susceptibility testing and tentative epidemiological cut-off values of five Bacillus species relevant for use as animal feed additives or for plant protection.</title>
        <authorList>
            <person name="Agerso Y."/>
            <person name="Stuer-Lauridsen B."/>
            <person name="Bjerre K."/>
            <person name="Jensen M.G."/>
            <person name="Johansen E."/>
            <person name="Bennedsen M."/>
            <person name="Brockmann E."/>
            <person name="Nielsen B."/>
        </authorList>
    </citation>
    <scope>NUCLEOTIDE SEQUENCE [LARGE SCALE GENOMIC DNA]</scope>
    <source>
        <strain evidence="4 5">CHCC20162</strain>
    </source>
</reference>
<dbReference type="Proteomes" id="UP001213771">
    <property type="component" value="Unassembled WGS sequence"/>
</dbReference>
<evidence type="ECO:0000313" key="4">
    <source>
        <dbReference type="EMBL" id="RDZ10091.1"/>
    </source>
</evidence>
<gene>
    <name evidence="4" type="ORF">C3744_23625</name>
    <name evidence="3" type="ORF">PVE99_30495</name>
</gene>
<organism evidence="4 5">
    <name type="scientific">Priestia megaterium</name>
    <name type="common">Bacillus megaterium</name>
    <dbReference type="NCBI Taxonomy" id="1404"/>
    <lineage>
        <taxon>Bacteria</taxon>
        <taxon>Bacillati</taxon>
        <taxon>Bacillota</taxon>
        <taxon>Bacilli</taxon>
        <taxon>Bacillales</taxon>
        <taxon>Bacillaceae</taxon>
        <taxon>Priestia</taxon>
    </lineage>
</organism>
<evidence type="ECO:0000313" key="6">
    <source>
        <dbReference type="Proteomes" id="UP001213771"/>
    </source>
</evidence>
<dbReference type="InterPro" id="IPR050259">
    <property type="entry name" value="SDR"/>
</dbReference>
<dbReference type="PANTHER" id="PTHR42879">
    <property type="entry name" value="3-OXOACYL-(ACYL-CARRIER-PROTEIN) REDUCTASE"/>
    <property type="match status" value="1"/>
</dbReference>
<dbReference type="PANTHER" id="PTHR42879:SF6">
    <property type="entry name" value="NADPH-DEPENDENT REDUCTASE BACG"/>
    <property type="match status" value="1"/>
</dbReference>
<name>A0A2B3VU55_PRIMG</name>
<dbReference type="RefSeq" id="WP_057275418.1">
    <property type="nucleotide sequence ID" value="NZ_CP187632.1"/>
</dbReference>
<accession>A0A2B3VU55</accession>
<keyword evidence="2" id="KW-0560">Oxidoreductase</keyword>
<protein>
    <submittedName>
        <fullName evidence="4">KR domain-containing protein</fullName>
    </submittedName>
    <submittedName>
        <fullName evidence="3">SDR family oxidoreductase</fullName>
    </submittedName>
</protein>
<proteinExistence type="inferred from homology"/>
<dbReference type="InterPro" id="IPR002347">
    <property type="entry name" value="SDR_fam"/>
</dbReference>
<dbReference type="GO" id="GO:0008206">
    <property type="term" value="P:bile acid metabolic process"/>
    <property type="evidence" value="ECO:0007669"/>
    <property type="project" value="UniProtKB-ARBA"/>
</dbReference>
<dbReference type="GO" id="GO:0016491">
    <property type="term" value="F:oxidoreductase activity"/>
    <property type="evidence" value="ECO:0007669"/>
    <property type="project" value="UniProtKB-KW"/>
</dbReference>
<dbReference type="PRINTS" id="PR00080">
    <property type="entry name" value="SDRFAMILY"/>
</dbReference>
<dbReference type="EMBL" id="JARAOX010000241">
    <property type="protein sequence ID" value="MDD9786691.1"/>
    <property type="molecule type" value="Genomic_DNA"/>
</dbReference>
<dbReference type="EMBL" id="PQWM01000032">
    <property type="protein sequence ID" value="RDZ10091.1"/>
    <property type="molecule type" value="Genomic_DNA"/>
</dbReference>
<evidence type="ECO:0000256" key="1">
    <source>
        <dbReference type="ARBA" id="ARBA00006484"/>
    </source>
</evidence>
<dbReference type="Gene3D" id="3.40.50.720">
    <property type="entry name" value="NAD(P)-binding Rossmann-like Domain"/>
    <property type="match status" value="1"/>
</dbReference>
<evidence type="ECO:0000256" key="2">
    <source>
        <dbReference type="ARBA" id="ARBA00023002"/>
    </source>
</evidence>
<evidence type="ECO:0000313" key="3">
    <source>
        <dbReference type="EMBL" id="MDD9786691.1"/>
    </source>
</evidence>
<reference evidence="3 6" key="2">
    <citation type="submission" date="2023-02" db="EMBL/GenBank/DDBJ databases">
        <authorList>
            <person name="Olszewska D."/>
        </authorList>
    </citation>
    <scope>NUCLEOTIDE SEQUENCE [LARGE SCALE GENOMIC DNA]</scope>
    <source>
        <strain evidence="3 6">FDU301</strain>
    </source>
</reference>
<dbReference type="CDD" id="cd05344">
    <property type="entry name" value="BKR_like_SDR_like"/>
    <property type="match status" value="1"/>
</dbReference>
<sequence length="261" mass="28417">MELNLKNKVALVVASSQGLGKAIATQLVKEGVNVMLTSRDSAKLKKLQQELQSLGKGKVEYCPADITNADDIHTLINKTIEVFDQIDILINNAGGPPSGKFEQFSDEDWEKAFELNLLSYIRLIRGALPYLKKQGGRIINIASSSIKQPIPGLILSNTFRLGIVGLTKTLAEELASFNILINTVAPGRIATDRVAFLDQTKADKLGTTREEVAKASRETILLKRYGTPEEFANVVTFLVSEASTYMTGSSFLVDGGMIKAI</sequence>